<dbReference type="PANTHER" id="PTHR46564">
    <property type="entry name" value="TRANSPOSASE"/>
    <property type="match status" value="1"/>
</dbReference>
<dbReference type="InterPro" id="IPR009057">
    <property type="entry name" value="Homeodomain-like_sf"/>
</dbReference>
<gene>
    <name evidence="3" type="ORF">INT47_010352</name>
</gene>
<proteinExistence type="predicted"/>
<dbReference type="InterPro" id="IPR047655">
    <property type="entry name" value="Transpos_IS630-like"/>
</dbReference>
<evidence type="ECO:0000256" key="1">
    <source>
        <dbReference type="SAM" id="MobiDB-lite"/>
    </source>
</evidence>
<sequence length="469" mass="53616">MSIDVFMSDLDLNVEGDDETEELYVHLYQKSAGSASSVTESAMEVDENIADDLEVFPDSNDEDSNKSSDEESAQIDETLEEAHTRVKNYCDLHFNQPEFKHEDKKKRIHMKYKDKQIGMFIDLIAAGSDVKSACNSTGIRLHSGYNYRKKYREDPELGIPDRKKRGPKGSRFKLKDRHADWIIKYIDERPTAVLAQVLEDLTNHFSDENVQVSKSALHRFMREKCALSMKRLEKIPARRNHIDVITQRRESVKEWIANEDMDFEKNCVFIDEAGFNINITRNRGWSKKGKPAKAIVPTSRSTSITILGAISTDGVIDISLRKPTSTTGSKKRKVNGKEVVVNGRVGTRSSHFMSYLNSMMDCLDRNGLQGYYLVMDNAPIHKPIAIRALIEERGYKCVYLPPYSPFLNPIEEFWSKVKSGIKRNPLDTGDLLTPRIMESVTNVTLQDCRGWIRHSVSFFPRCIAMEKML</sequence>
<dbReference type="Pfam" id="PF13358">
    <property type="entry name" value="DDE_3"/>
    <property type="match status" value="1"/>
</dbReference>
<evidence type="ECO:0000313" key="4">
    <source>
        <dbReference type="Proteomes" id="UP000603453"/>
    </source>
</evidence>
<feature type="domain" description="Tc1-like transposase DDE" evidence="2">
    <location>
        <begin position="339"/>
        <end position="426"/>
    </location>
</feature>
<accession>A0A8H7QI95</accession>
<dbReference type="Gene3D" id="3.30.420.10">
    <property type="entry name" value="Ribonuclease H-like superfamily/Ribonuclease H"/>
    <property type="match status" value="1"/>
</dbReference>
<feature type="region of interest" description="Disordered" evidence="1">
    <location>
        <begin position="55"/>
        <end position="74"/>
    </location>
</feature>
<dbReference type="OrthoDB" id="2216069at2759"/>
<dbReference type="AlphaFoldDB" id="A0A8H7QI95"/>
<keyword evidence="4" id="KW-1185">Reference proteome</keyword>
<dbReference type="GO" id="GO:0003676">
    <property type="term" value="F:nucleic acid binding"/>
    <property type="evidence" value="ECO:0007669"/>
    <property type="project" value="InterPro"/>
</dbReference>
<evidence type="ECO:0000259" key="2">
    <source>
        <dbReference type="Pfam" id="PF13358"/>
    </source>
</evidence>
<comment type="caution">
    <text evidence="3">The sequence shown here is derived from an EMBL/GenBank/DDBJ whole genome shotgun (WGS) entry which is preliminary data.</text>
</comment>
<dbReference type="SUPFAM" id="SSF46689">
    <property type="entry name" value="Homeodomain-like"/>
    <property type="match status" value="1"/>
</dbReference>
<reference evidence="3" key="1">
    <citation type="submission" date="2020-12" db="EMBL/GenBank/DDBJ databases">
        <title>Metabolic potential, ecology and presence of endohyphal bacteria is reflected in genomic diversity of Mucoromycotina.</title>
        <authorList>
            <person name="Muszewska A."/>
            <person name="Okrasinska A."/>
            <person name="Steczkiewicz K."/>
            <person name="Drgas O."/>
            <person name="Orlowska M."/>
            <person name="Perlinska-Lenart U."/>
            <person name="Aleksandrzak-Piekarczyk T."/>
            <person name="Szatraj K."/>
            <person name="Zielenkiewicz U."/>
            <person name="Pilsyk S."/>
            <person name="Malc E."/>
            <person name="Mieczkowski P."/>
            <person name="Kruszewska J.S."/>
            <person name="Biernat P."/>
            <person name="Pawlowska J."/>
        </authorList>
    </citation>
    <scope>NUCLEOTIDE SEQUENCE</scope>
    <source>
        <strain evidence="3">WA0000017839</strain>
    </source>
</reference>
<organism evidence="3 4">
    <name type="scientific">Mucor saturninus</name>
    <dbReference type="NCBI Taxonomy" id="64648"/>
    <lineage>
        <taxon>Eukaryota</taxon>
        <taxon>Fungi</taxon>
        <taxon>Fungi incertae sedis</taxon>
        <taxon>Mucoromycota</taxon>
        <taxon>Mucoromycotina</taxon>
        <taxon>Mucoromycetes</taxon>
        <taxon>Mucorales</taxon>
        <taxon>Mucorineae</taxon>
        <taxon>Mucoraceae</taxon>
        <taxon>Mucor</taxon>
    </lineage>
</organism>
<dbReference type="Proteomes" id="UP000603453">
    <property type="component" value="Unassembled WGS sequence"/>
</dbReference>
<dbReference type="InterPro" id="IPR036397">
    <property type="entry name" value="RNaseH_sf"/>
</dbReference>
<name>A0A8H7QI95_9FUNG</name>
<dbReference type="EMBL" id="JAEPRD010000273">
    <property type="protein sequence ID" value="KAG2192709.1"/>
    <property type="molecule type" value="Genomic_DNA"/>
</dbReference>
<dbReference type="NCBIfam" id="NF033545">
    <property type="entry name" value="transpos_IS630"/>
    <property type="match status" value="1"/>
</dbReference>
<evidence type="ECO:0000313" key="3">
    <source>
        <dbReference type="EMBL" id="KAG2192709.1"/>
    </source>
</evidence>
<dbReference type="InterPro" id="IPR038717">
    <property type="entry name" value="Tc1-like_DDE_dom"/>
</dbReference>
<protein>
    <recommendedName>
        <fullName evidence="2">Tc1-like transposase DDE domain-containing protein</fullName>
    </recommendedName>
</protein>
<dbReference type="PANTHER" id="PTHR46564:SF1">
    <property type="entry name" value="TRANSPOSASE"/>
    <property type="match status" value="1"/>
</dbReference>